<evidence type="ECO:0008006" key="3">
    <source>
        <dbReference type="Google" id="ProtNLM"/>
    </source>
</evidence>
<dbReference type="KEGG" id="acaf:CA12_01320"/>
<dbReference type="Pfam" id="PF12669">
    <property type="entry name" value="FeoB_associated"/>
    <property type="match status" value="1"/>
</dbReference>
<evidence type="ECO:0000313" key="2">
    <source>
        <dbReference type="Proteomes" id="UP000318741"/>
    </source>
</evidence>
<keyword evidence="2" id="KW-1185">Reference proteome</keyword>
<organism evidence="1 2">
    <name type="scientific">Alienimonas californiensis</name>
    <dbReference type="NCBI Taxonomy" id="2527989"/>
    <lineage>
        <taxon>Bacteria</taxon>
        <taxon>Pseudomonadati</taxon>
        <taxon>Planctomycetota</taxon>
        <taxon>Planctomycetia</taxon>
        <taxon>Planctomycetales</taxon>
        <taxon>Planctomycetaceae</taxon>
        <taxon>Alienimonas</taxon>
    </lineage>
</organism>
<sequence length="64" mass="6454">MNFDPQLIAALLCVAAAAAEVGRRAWKLTQSGGEKGCGSGCGSCPAAKVSNGPTVVSLNLPPRR</sequence>
<protein>
    <recommendedName>
        <fullName evidence="3">Virus attachment protein p12 family protein</fullName>
    </recommendedName>
</protein>
<dbReference type="EMBL" id="CP036265">
    <property type="protein sequence ID" value="QDT14064.1"/>
    <property type="molecule type" value="Genomic_DNA"/>
</dbReference>
<reference evidence="1 2" key="1">
    <citation type="submission" date="2019-02" db="EMBL/GenBank/DDBJ databases">
        <title>Deep-cultivation of Planctomycetes and their phenomic and genomic characterization uncovers novel biology.</title>
        <authorList>
            <person name="Wiegand S."/>
            <person name="Jogler M."/>
            <person name="Boedeker C."/>
            <person name="Pinto D."/>
            <person name="Vollmers J."/>
            <person name="Rivas-Marin E."/>
            <person name="Kohn T."/>
            <person name="Peeters S.H."/>
            <person name="Heuer A."/>
            <person name="Rast P."/>
            <person name="Oberbeckmann S."/>
            <person name="Bunk B."/>
            <person name="Jeske O."/>
            <person name="Meyerdierks A."/>
            <person name="Storesund J.E."/>
            <person name="Kallscheuer N."/>
            <person name="Luecker S."/>
            <person name="Lage O.M."/>
            <person name="Pohl T."/>
            <person name="Merkel B.J."/>
            <person name="Hornburger P."/>
            <person name="Mueller R.-W."/>
            <person name="Bruemmer F."/>
            <person name="Labrenz M."/>
            <person name="Spormann A.M."/>
            <person name="Op den Camp H."/>
            <person name="Overmann J."/>
            <person name="Amann R."/>
            <person name="Jetten M.S.M."/>
            <person name="Mascher T."/>
            <person name="Medema M.H."/>
            <person name="Devos D.P."/>
            <person name="Kaster A.-K."/>
            <person name="Ovreas L."/>
            <person name="Rohde M."/>
            <person name="Galperin M.Y."/>
            <person name="Jogler C."/>
        </authorList>
    </citation>
    <scope>NUCLEOTIDE SEQUENCE [LARGE SCALE GENOMIC DNA]</scope>
    <source>
        <strain evidence="1 2">CA12</strain>
    </source>
</reference>
<dbReference type="AlphaFoldDB" id="A0A517P3W0"/>
<dbReference type="Proteomes" id="UP000318741">
    <property type="component" value="Chromosome"/>
</dbReference>
<accession>A0A517P3W0</accession>
<proteinExistence type="predicted"/>
<dbReference type="RefSeq" id="WP_145356669.1">
    <property type="nucleotide sequence ID" value="NZ_CP036265.1"/>
</dbReference>
<gene>
    <name evidence="1" type="ORF">CA12_01320</name>
</gene>
<name>A0A517P3W0_9PLAN</name>
<evidence type="ECO:0000313" key="1">
    <source>
        <dbReference type="EMBL" id="QDT14064.1"/>
    </source>
</evidence>